<sequence length="87" mass="9425">MDALLGSADPMVMDARVDWKLFRSVDSNTLHSSGGALDPSGFVDGDLFELFLVMADELAMRTTNTLNDGTEARDLVKEVQAIVDSFA</sequence>
<name>A0A7J6KQH0_PEROL</name>
<comment type="caution">
    <text evidence="1">The sequence shown here is derived from an EMBL/GenBank/DDBJ whole genome shotgun (WGS) entry which is preliminary data.</text>
</comment>
<evidence type="ECO:0000313" key="1">
    <source>
        <dbReference type="EMBL" id="KAF4649398.1"/>
    </source>
</evidence>
<gene>
    <name evidence="1" type="ORF">FOZ61_001380</name>
</gene>
<dbReference type="Proteomes" id="UP000570595">
    <property type="component" value="Unassembled WGS sequence"/>
</dbReference>
<reference evidence="1 2" key="1">
    <citation type="submission" date="2020-04" db="EMBL/GenBank/DDBJ databases">
        <title>Perkinsus olseni comparative genomics.</title>
        <authorList>
            <person name="Bogema D.R."/>
        </authorList>
    </citation>
    <scope>NUCLEOTIDE SEQUENCE [LARGE SCALE GENOMIC DNA]</scope>
    <source>
        <strain evidence="1">ATCC PRA-179</strain>
    </source>
</reference>
<dbReference type="EMBL" id="JABAHT010001336">
    <property type="protein sequence ID" value="KAF4649398.1"/>
    <property type="molecule type" value="Genomic_DNA"/>
</dbReference>
<proteinExistence type="predicted"/>
<protein>
    <submittedName>
        <fullName evidence="1">Uncharacterized protein</fullName>
    </submittedName>
</protein>
<evidence type="ECO:0000313" key="2">
    <source>
        <dbReference type="Proteomes" id="UP000570595"/>
    </source>
</evidence>
<accession>A0A7J6KQH0</accession>
<organism evidence="1 2">
    <name type="scientific">Perkinsus olseni</name>
    <name type="common">Perkinsus atlanticus</name>
    <dbReference type="NCBI Taxonomy" id="32597"/>
    <lineage>
        <taxon>Eukaryota</taxon>
        <taxon>Sar</taxon>
        <taxon>Alveolata</taxon>
        <taxon>Perkinsozoa</taxon>
        <taxon>Perkinsea</taxon>
        <taxon>Perkinsida</taxon>
        <taxon>Perkinsidae</taxon>
        <taxon>Perkinsus</taxon>
    </lineage>
</organism>
<dbReference type="AlphaFoldDB" id="A0A7J6KQH0"/>